<gene>
    <name evidence="2" type="ORF">SKAU_G00145750</name>
</gene>
<reference evidence="2" key="1">
    <citation type="journal article" date="2023" name="Science">
        <title>Genome structures resolve the early diversification of teleost fishes.</title>
        <authorList>
            <person name="Parey E."/>
            <person name="Louis A."/>
            <person name="Montfort J."/>
            <person name="Bouchez O."/>
            <person name="Roques C."/>
            <person name="Iampietro C."/>
            <person name="Lluch J."/>
            <person name="Castinel A."/>
            <person name="Donnadieu C."/>
            <person name="Desvignes T."/>
            <person name="Floi Bucao C."/>
            <person name="Jouanno E."/>
            <person name="Wen M."/>
            <person name="Mejri S."/>
            <person name="Dirks R."/>
            <person name="Jansen H."/>
            <person name="Henkel C."/>
            <person name="Chen W.J."/>
            <person name="Zahm M."/>
            <person name="Cabau C."/>
            <person name="Klopp C."/>
            <person name="Thompson A.W."/>
            <person name="Robinson-Rechavi M."/>
            <person name="Braasch I."/>
            <person name="Lecointre G."/>
            <person name="Bobe J."/>
            <person name="Postlethwait J.H."/>
            <person name="Berthelot C."/>
            <person name="Roest Crollius H."/>
            <person name="Guiguen Y."/>
        </authorList>
    </citation>
    <scope>NUCLEOTIDE SEQUENCE</scope>
    <source>
        <strain evidence="2">WJC10195</strain>
    </source>
</reference>
<organism evidence="2 3">
    <name type="scientific">Synaphobranchus kaupii</name>
    <name type="common">Kaup's arrowtooth eel</name>
    <dbReference type="NCBI Taxonomy" id="118154"/>
    <lineage>
        <taxon>Eukaryota</taxon>
        <taxon>Metazoa</taxon>
        <taxon>Chordata</taxon>
        <taxon>Craniata</taxon>
        <taxon>Vertebrata</taxon>
        <taxon>Euteleostomi</taxon>
        <taxon>Actinopterygii</taxon>
        <taxon>Neopterygii</taxon>
        <taxon>Teleostei</taxon>
        <taxon>Anguilliformes</taxon>
        <taxon>Synaphobranchidae</taxon>
        <taxon>Synaphobranchus</taxon>
    </lineage>
</organism>
<feature type="region of interest" description="Disordered" evidence="1">
    <location>
        <begin position="1"/>
        <end position="142"/>
    </location>
</feature>
<evidence type="ECO:0000313" key="2">
    <source>
        <dbReference type="EMBL" id="KAJ8365744.1"/>
    </source>
</evidence>
<dbReference type="Proteomes" id="UP001152622">
    <property type="component" value="Chromosome 4"/>
</dbReference>
<accession>A0A9Q1FTI2</accession>
<proteinExistence type="predicted"/>
<feature type="compositionally biased region" description="Basic and acidic residues" evidence="1">
    <location>
        <begin position="100"/>
        <end position="127"/>
    </location>
</feature>
<sequence>MRAYRCPAFHNDGELARGSHARAAKQKTPGPVRSDIIRNSCRATRGGENNRPEATQETEGRSLCLAAGRISPHIEHAPSDHYPASFSASSVLPSASPPSRPDESRRSEKMNVEPKRLLSRHTSELRTRGAVTCSSAPPPSPS</sequence>
<evidence type="ECO:0000313" key="3">
    <source>
        <dbReference type="Proteomes" id="UP001152622"/>
    </source>
</evidence>
<feature type="compositionally biased region" description="Low complexity" evidence="1">
    <location>
        <begin position="83"/>
        <end position="94"/>
    </location>
</feature>
<evidence type="ECO:0000256" key="1">
    <source>
        <dbReference type="SAM" id="MobiDB-lite"/>
    </source>
</evidence>
<dbReference type="EMBL" id="JAINUF010000004">
    <property type="protein sequence ID" value="KAJ8365744.1"/>
    <property type="molecule type" value="Genomic_DNA"/>
</dbReference>
<dbReference type="AlphaFoldDB" id="A0A9Q1FTI2"/>
<keyword evidence="3" id="KW-1185">Reference proteome</keyword>
<comment type="caution">
    <text evidence="2">The sequence shown here is derived from an EMBL/GenBank/DDBJ whole genome shotgun (WGS) entry which is preliminary data.</text>
</comment>
<protein>
    <submittedName>
        <fullName evidence="2">Uncharacterized protein</fullName>
    </submittedName>
</protein>
<name>A0A9Q1FTI2_SYNKA</name>